<dbReference type="CDD" id="cd00084">
    <property type="entry name" value="HMG-box_SF"/>
    <property type="match status" value="1"/>
</dbReference>
<keyword evidence="2" id="KW-0805">Transcription regulation</keyword>
<evidence type="ECO:0000259" key="7">
    <source>
        <dbReference type="Pfam" id="PF13872"/>
    </source>
</evidence>
<feature type="compositionally biased region" description="Polar residues" evidence="4">
    <location>
        <begin position="1287"/>
        <end position="1309"/>
    </location>
</feature>
<dbReference type="InterPro" id="IPR057332">
    <property type="entry name" value="SBNO_a/b_dom"/>
</dbReference>
<dbReference type="InterPro" id="IPR039187">
    <property type="entry name" value="SNO_AAA"/>
</dbReference>
<evidence type="ECO:0000256" key="1">
    <source>
        <dbReference type="ARBA" id="ARBA00006992"/>
    </source>
</evidence>
<feature type="region of interest" description="Disordered" evidence="4">
    <location>
        <begin position="125"/>
        <end position="160"/>
    </location>
</feature>
<evidence type="ECO:0000256" key="4">
    <source>
        <dbReference type="SAM" id="MobiDB-lite"/>
    </source>
</evidence>
<keyword evidence="10" id="KW-1185">Reference proteome</keyword>
<proteinExistence type="inferred from homology"/>
<comment type="caution">
    <text evidence="9">The sequence shown here is derived from an EMBL/GenBank/DDBJ whole genome shotgun (WGS) entry which is preliminary data.</text>
</comment>
<comment type="similarity">
    <text evidence="1">Belongs to the SBNO family.</text>
</comment>
<evidence type="ECO:0000259" key="5">
    <source>
        <dbReference type="Pfam" id="PF00505"/>
    </source>
</evidence>
<dbReference type="InterPro" id="IPR009071">
    <property type="entry name" value="HMG_box_dom"/>
</dbReference>
<feature type="domain" description="Strawberry notch AAA" evidence="7">
    <location>
        <begin position="183"/>
        <end position="484"/>
    </location>
</feature>
<sequence length="1589" mass="175468">MPKNAPKGRVGQPPGHTPQPPIRNVTALAIFLFGNDETPKILTENPTLDQAAVYREITARWKKLSAATKILYEARARSNPGASGASLNGSVWNNVVGVASKVAGVLASAAGAALSSFAGVSEGQYDNFGRPIQPGPSGGPGPSHAAAAPPPPPGEHIQDEEDGLVQGDTFADYVPAKLDIGIRHPDHVVETTSLRSVQPPDIRYELNLPARLIDKGLLSSVQLEAVIYACQKHESSLGDGKRAGFLVGDGAGVGKGRTIAGLIYENFLRGRKRAIWISISADLKVDAVRDLHDIGADCIRVHRLEKQKYNSLDNLNGVIFCTYNALISKTSSTKNKYRTRLAQLVAWCGKNFEGLIVFDESHKAKNLYPSGGKMQATKTGEAVRDLQDKLPLARVVYASATGATEPRNMGYMSRLGLWGPATSFEDFKSFDDSIEKRGVGAMELVAMEMKHRGMYIARQLSFQGVSFNIEEVALLPEFIELYDTCVDFWSHAEKSFREALALSKAKKKRLFSVQTQFWGAHQRFFKYLCLSAKIDAAVACAKKALAEGKCAVIGLQSTGEAKTDQIREAAEEAGGELTEFISTSRAVFMSLIKMFPLDLDDSPGTRSVVVGDESDDESDDAGINEDQLQEEGDVLEAHGLDRNLARTPRQQLQQMLLERKEALLDRFDEFSGRLPMNMLDVLVDKLGGPSKVAEMTGRKGRMIANEEGEIRYDQRKLLDDADSLNISEKEAFMRGDKYIAIISEAASSGISLQADRRVRNQRRRVHITLELAWSADRAIQQFGRTHRAPEYVILISEVAGEKRFAAVVARRLERLGALTHGDRRVTETRDLSMFNVDNRFGKKALSMIMRCFLREATPVVAFPKNYAGRFLEDSREALLNAGILVVQRAATGNVTYKLPTGFGMDRFMNRILAMRIDMQNAVFQFFVDTLDYVISEAQKEGKFDVGTMELGQPGSEAKLVKRVYFRQKDKDQSISYVTTVQTERGMTYDAALELLEKNKLDDDKGGADQGFYRSTMNSVNRPYVMLAFIQSGRSSFSRNKTLFEIYRPNTGRQAMPWFFESVKEKYVKIMDPAQARRLWQVMYDMTGTGCGHLYSHGHCKAGPDCTYAMHRRIDYVLNGSVLGIWKELEILFDAKSARAFRKMQIVRVFFEACRVIGVQLPALCYPIIMRALRDSLGPEREDTATAILEMAKQLEIEKRQKAAADAQPRASLLPVAGSMTSSAKKAIADRPSTSRVVAPPKKTNKTKKVYFDTSESEEAIMSDASSVAADSRPSSPVSMQRDIKPTIKQSPSTQRQGSQPLREASTASQRDIKPFIRSSPSTSRDVKPLIVKSSSSTQRDRKPFSRQTTKPVEEVVLISSDEDEEVKPKFVSLHPVAPKAALVRKNHPVSSSVPRKVIFDSSDDEDAPVKRLSVSVPRSQKKMEDWSDEDLPPIRAPPPPKKVFRLLTTSEEEDDEQLKPTAYLPAPKAVLKLSPLKPVPSAATVANPPLQVKSKPVEGVVAKPKAPVVMVDLCSSSDDEEVVKMPTVARPLSFSLKRELSSSGATPLRMLNSEVGSAPNGKRGVSTDDEVDTPQKRLKSSSQDESFGH</sequence>
<gene>
    <name evidence="9" type="ORF">BV898_05048</name>
</gene>
<organism evidence="9 10">
    <name type="scientific">Hypsibius exemplaris</name>
    <name type="common">Freshwater tardigrade</name>
    <dbReference type="NCBI Taxonomy" id="2072580"/>
    <lineage>
        <taxon>Eukaryota</taxon>
        <taxon>Metazoa</taxon>
        <taxon>Ecdysozoa</taxon>
        <taxon>Tardigrada</taxon>
        <taxon>Eutardigrada</taxon>
        <taxon>Parachela</taxon>
        <taxon>Hypsibioidea</taxon>
        <taxon>Hypsibiidae</taxon>
        <taxon>Hypsibius</taxon>
    </lineage>
</organism>
<dbReference type="Pfam" id="PF00505">
    <property type="entry name" value="HMG_box"/>
    <property type="match status" value="1"/>
</dbReference>
<feature type="domain" description="SBNO alpha/beta" evidence="8">
    <location>
        <begin position="987"/>
        <end position="1106"/>
    </location>
</feature>
<name>A0A1W0X0J7_HYPEX</name>
<dbReference type="SUPFAM" id="SSF52540">
    <property type="entry name" value="P-loop containing nucleoside triphosphate hydrolases"/>
    <property type="match status" value="1"/>
</dbReference>
<dbReference type="SUPFAM" id="SSF47095">
    <property type="entry name" value="HMG-box"/>
    <property type="match status" value="1"/>
</dbReference>
<dbReference type="FunFam" id="3.40.50.300:FF:000342">
    <property type="entry name" value="Protein strawberry notch homolog 2"/>
    <property type="match status" value="1"/>
</dbReference>
<dbReference type="Pfam" id="PF13871">
    <property type="entry name" value="Helicase_C_4"/>
    <property type="match status" value="1"/>
</dbReference>
<dbReference type="PANTHER" id="PTHR12706">
    <property type="entry name" value="STRAWBERRY NOTCH-RELATED"/>
    <property type="match status" value="1"/>
</dbReference>
<dbReference type="InterPro" id="IPR026937">
    <property type="entry name" value="SBNO_Helicase_C_dom"/>
</dbReference>
<evidence type="ECO:0000313" key="9">
    <source>
        <dbReference type="EMBL" id="OQV20974.1"/>
    </source>
</evidence>
<feature type="domain" description="HMG box" evidence="5">
    <location>
        <begin position="31"/>
        <end position="78"/>
    </location>
</feature>
<reference evidence="10" key="1">
    <citation type="submission" date="2017-01" db="EMBL/GenBank/DDBJ databases">
        <title>Comparative genomics of anhydrobiosis in the tardigrade Hypsibius dujardini.</title>
        <authorList>
            <person name="Yoshida Y."/>
            <person name="Koutsovoulos G."/>
            <person name="Laetsch D."/>
            <person name="Stevens L."/>
            <person name="Kumar S."/>
            <person name="Horikawa D."/>
            <person name="Ishino K."/>
            <person name="Komine S."/>
            <person name="Tomita M."/>
            <person name="Blaxter M."/>
            <person name="Arakawa K."/>
        </authorList>
    </citation>
    <scope>NUCLEOTIDE SEQUENCE [LARGE SCALE GENOMIC DNA]</scope>
    <source>
        <strain evidence="10">Z151</strain>
    </source>
</reference>
<feature type="region of interest" description="Disordered" evidence="4">
    <location>
        <begin position="1404"/>
        <end position="1441"/>
    </location>
</feature>
<dbReference type="Pfam" id="PF25373">
    <property type="entry name" value="SBNO"/>
    <property type="match status" value="1"/>
</dbReference>
<keyword evidence="3" id="KW-0804">Transcription</keyword>
<evidence type="ECO:0000259" key="8">
    <source>
        <dbReference type="Pfam" id="PF25373"/>
    </source>
</evidence>
<accession>A0A1W0X0J7</accession>
<dbReference type="Gene3D" id="3.40.50.300">
    <property type="entry name" value="P-loop containing nucleotide triphosphate hydrolases"/>
    <property type="match status" value="1"/>
</dbReference>
<dbReference type="InterPro" id="IPR036910">
    <property type="entry name" value="HMG_box_dom_sf"/>
</dbReference>
<dbReference type="GO" id="GO:0006355">
    <property type="term" value="P:regulation of DNA-templated transcription"/>
    <property type="evidence" value="ECO:0007669"/>
    <property type="project" value="InterPro"/>
</dbReference>
<feature type="region of interest" description="Disordered" evidence="4">
    <location>
        <begin position="1"/>
        <end position="22"/>
    </location>
</feature>
<dbReference type="Gene3D" id="1.10.30.10">
    <property type="entry name" value="High mobility group box domain"/>
    <property type="match status" value="1"/>
</dbReference>
<protein>
    <submittedName>
        <fullName evidence="9">Protein strawberry notch-like protein 1</fullName>
    </submittedName>
</protein>
<evidence type="ECO:0000256" key="2">
    <source>
        <dbReference type="ARBA" id="ARBA00023015"/>
    </source>
</evidence>
<dbReference type="EMBL" id="MTYJ01000026">
    <property type="protein sequence ID" value="OQV20974.1"/>
    <property type="molecule type" value="Genomic_DNA"/>
</dbReference>
<feature type="compositionally biased region" description="Polar residues" evidence="4">
    <location>
        <begin position="1580"/>
        <end position="1589"/>
    </location>
</feature>
<dbReference type="Pfam" id="PF13872">
    <property type="entry name" value="AAA_34"/>
    <property type="match status" value="1"/>
</dbReference>
<dbReference type="OrthoDB" id="421838at2759"/>
<evidence type="ECO:0000313" key="10">
    <source>
        <dbReference type="Proteomes" id="UP000192578"/>
    </source>
</evidence>
<feature type="domain" description="Strawberry notch helicase C" evidence="6">
    <location>
        <begin position="677"/>
        <end position="947"/>
    </location>
</feature>
<feature type="region of interest" description="Disordered" evidence="4">
    <location>
        <begin position="1534"/>
        <end position="1589"/>
    </location>
</feature>
<dbReference type="PANTHER" id="PTHR12706:SF30">
    <property type="entry name" value="PROTEIN STRAWBERRY NOTCH-RELATED"/>
    <property type="match status" value="1"/>
</dbReference>
<dbReference type="Proteomes" id="UP000192578">
    <property type="component" value="Unassembled WGS sequence"/>
</dbReference>
<feature type="region of interest" description="Disordered" evidence="4">
    <location>
        <begin position="1223"/>
        <end position="1355"/>
    </location>
</feature>
<dbReference type="GO" id="GO:0031490">
    <property type="term" value="F:chromatin DNA binding"/>
    <property type="evidence" value="ECO:0007669"/>
    <property type="project" value="TreeGrafter"/>
</dbReference>
<dbReference type="InterPro" id="IPR027417">
    <property type="entry name" value="P-loop_NTPase"/>
</dbReference>
<evidence type="ECO:0000259" key="6">
    <source>
        <dbReference type="Pfam" id="PF13871"/>
    </source>
</evidence>
<evidence type="ECO:0000256" key="3">
    <source>
        <dbReference type="ARBA" id="ARBA00023163"/>
    </source>
</evidence>
<dbReference type="GO" id="GO:0042393">
    <property type="term" value="F:histone binding"/>
    <property type="evidence" value="ECO:0007669"/>
    <property type="project" value="TreeGrafter"/>
</dbReference>
<dbReference type="InterPro" id="IPR026741">
    <property type="entry name" value="SNO"/>
</dbReference>
<dbReference type="GO" id="GO:0005634">
    <property type="term" value="C:nucleus"/>
    <property type="evidence" value="ECO:0007669"/>
    <property type="project" value="TreeGrafter"/>
</dbReference>